<reference evidence="1 2" key="1">
    <citation type="journal article" date="2013" name="Genome Announc.">
        <title>Genome Sequence of the Pigment-Producing Bacterium Pseudogulbenkiania ferrooxidans, Isolated from Loktak Lake.</title>
        <authorList>
            <person name="Puranik S."/>
            <person name="Talkal R."/>
            <person name="Qureshi A."/>
            <person name="Khardenavis A."/>
            <person name="Kapley A."/>
            <person name="Purohit H.J."/>
        </authorList>
    </citation>
    <scope>NUCLEOTIDE SEQUENCE [LARGE SCALE GENOMIC DNA]</scope>
    <source>
        <strain evidence="1 2">EGD-HP2</strain>
    </source>
</reference>
<accession>A0ABP2XMG5</accession>
<gene>
    <name evidence="1" type="ORF">O166_06540</name>
</gene>
<keyword evidence="2" id="KW-1185">Reference proteome</keyword>
<proteinExistence type="predicted"/>
<evidence type="ECO:0000313" key="2">
    <source>
        <dbReference type="Proteomes" id="UP000016426"/>
    </source>
</evidence>
<evidence type="ECO:0000313" key="1">
    <source>
        <dbReference type="EMBL" id="ERE07211.1"/>
    </source>
</evidence>
<dbReference type="RefSeq" id="WP_021476737.1">
    <property type="nucleotide sequence ID" value="NZ_AVPH01000212.1"/>
</dbReference>
<dbReference type="Proteomes" id="UP000016426">
    <property type="component" value="Unassembled WGS sequence"/>
</dbReference>
<protein>
    <recommendedName>
        <fullName evidence="3">SnoaL-like domain-containing protein</fullName>
    </recommendedName>
</protein>
<comment type="caution">
    <text evidence="1">The sequence shown here is derived from an EMBL/GenBank/DDBJ whole genome shotgun (WGS) entry which is preliminary data.</text>
</comment>
<organism evidence="1 2">
    <name type="scientific">Pseudogulbenkiania ferrooxidans EGD-HP2</name>
    <dbReference type="NCBI Taxonomy" id="1388764"/>
    <lineage>
        <taxon>Bacteria</taxon>
        <taxon>Pseudomonadati</taxon>
        <taxon>Pseudomonadota</taxon>
        <taxon>Betaproteobacteria</taxon>
        <taxon>Neisseriales</taxon>
        <taxon>Chromobacteriaceae</taxon>
        <taxon>Pseudogulbenkiania</taxon>
    </lineage>
</organism>
<name>A0ABP2XMG5_9NEIS</name>
<evidence type="ECO:0008006" key="3">
    <source>
        <dbReference type="Google" id="ProtNLM"/>
    </source>
</evidence>
<sequence length="144" mass="15364">MTWAAEQTAAVLQLAEEFGATATWQPGNGAAAVLDQPVLFDSPTHALGIDAPGGGGLNSRFDYTDYLMTTAASVFPGLKSSVDSGGEEFVTLYEFGQETGRFFVRTVRYVGDGRLIEARLSMEKQHVGSDRGQLDPALARLFAG</sequence>
<dbReference type="EMBL" id="AVPH01000212">
    <property type="protein sequence ID" value="ERE07211.1"/>
    <property type="molecule type" value="Genomic_DNA"/>
</dbReference>